<comment type="caution">
    <text evidence="10">The sequence shown here is derived from an EMBL/GenBank/DDBJ whole genome shotgun (WGS) entry which is preliminary data.</text>
</comment>
<reference evidence="10" key="1">
    <citation type="submission" date="2023-01" db="EMBL/GenBank/DDBJ databases">
        <authorList>
            <person name="Van Ghelder C."/>
            <person name="Rancurel C."/>
        </authorList>
    </citation>
    <scope>NUCLEOTIDE SEQUENCE</scope>
    <source>
        <strain evidence="10">CNCM I-4278</strain>
    </source>
</reference>
<protein>
    <recommendedName>
        <fullName evidence="9">Heme haloperoxidase family profile domain-containing protein</fullName>
    </recommendedName>
</protein>
<dbReference type="Pfam" id="PF01328">
    <property type="entry name" value="Peroxidase_2"/>
    <property type="match status" value="1"/>
</dbReference>
<evidence type="ECO:0000256" key="4">
    <source>
        <dbReference type="ARBA" id="ARBA00022723"/>
    </source>
</evidence>
<evidence type="ECO:0000259" key="9">
    <source>
        <dbReference type="PROSITE" id="PS51405"/>
    </source>
</evidence>
<dbReference type="AlphaFoldDB" id="A0A9W4XL27"/>
<name>A0A9W4XL27_9PLEO</name>
<keyword evidence="3" id="KW-0349">Heme</keyword>
<evidence type="ECO:0000256" key="1">
    <source>
        <dbReference type="ARBA" id="ARBA00001970"/>
    </source>
</evidence>
<sequence>MQKLFTMYKFSFLLHIATSAAYSWVSSQPGVDTALLKEHHVRRAVDSCPFNADHKPAAPYNPKYRYTGAANGVPGNGIGGLKVPADGDEAHYYQAPGPNDIRGPCPGLNAAANHNFLAHDGIVTFKELVDAQQNVYNVGYDLAVLLAVFAIQQDGDFITERLSIGCDATSRTSSLLSIGREPGLNGHNKFEGDTSLTRNDYFVADGDNYSFNGTLFADMKSYADNISGGLFDRKALIEYRAHLYDKSVHENPNFFFGPGVVLLYGAASFLYELFPNFGDEGPADLEVISSFFGAQQDSSAPGGWAHIPERIPDNWMNRRKPFTAVDVVTEILALYLPHPKLIGGNAGIDNFNALNSTFDIIKDGKLPDDVTTAQVVCFLYQLAVNNIPNALSSVTDVLLDALDWSAGKLNPVFKNAGCALRPVF</sequence>
<dbReference type="PANTHER" id="PTHR33577">
    <property type="entry name" value="STERIGMATOCYSTIN BIOSYNTHESIS PEROXIDASE STCC-RELATED"/>
    <property type="match status" value="1"/>
</dbReference>
<feature type="domain" description="Heme haloperoxidase family profile" evidence="9">
    <location>
        <begin position="89"/>
        <end position="333"/>
    </location>
</feature>
<comment type="cofactor">
    <cofactor evidence="1">
        <name>heme b</name>
        <dbReference type="ChEBI" id="CHEBI:60344"/>
    </cofactor>
</comment>
<dbReference type="OrthoDB" id="407298at2759"/>
<evidence type="ECO:0000256" key="3">
    <source>
        <dbReference type="ARBA" id="ARBA00022617"/>
    </source>
</evidence>
<dbReference type="InterPro" id="IPR036851">
    <property type="entry name" value="Chloroperoxidase-like_sf"/>
</dbReference>
<dbReference type="EMBL" id="CAOQHR010000005">
    <property type="protein sequence ID" value="CAI6335538.1"/>
    <property type="molecule type" value="Genomic_DNA"/>
</dbReference>
<keyword evidence="6" id="KW-0408">Iron</keyword>
<keyword evidence="2" id="KW-0575">Peroxidase</keyword>
<gene>
    <name evidence="10" type="ORF">PDIGIT_LOCUS8622</name>
</gene>
<dbReference type="PANTHER" id="PTHR33577:SF15">
    <property type="entry name" value="HEME HALOPEROXIDASE FAMILY PROFILE DOMAIN-CONTAINING PROTEIN"/>
    <property type="match status" value="1"/>
</dbReference>
<keyword evidence="5" id="KW-0560">Oxidoreductase</keyword>
<proteinExistence type="inferred from homology"/>
<feature type="chain" id="PRO_5040975782" description="Heme haloperoxidase family profile domain-containing protein" evidence="8">
    <location>
        <begin position="22"/>
        <end position="424"/>
    </location>
</feature>
<dbReference type="GO" id="GO:0046872">
    <property type="term" value="F:metal ion binding"/>
    <property type="evidence" value="ECO:0007669"/>
    <property type="project" value="UniProtKB-KW"/>
</dbReference>
<evidence type="ECO:0000256" key="8">
    <source>
        <dbReference type="SAM" id="SignalP"/>
    </source>
</evidence>
<evidence type="ECO:0000313" key="10">
    <source>
        <dbReference type="EMBL" id="CAI6335538.1"/>
    </source>
</evidence>
<evidence type="ECO:0000256" key="6">
    <source>
        <dbReference type="ARBA" id="ARBA00023004"/>
    </source>
</evidence>
<dbReference type="PROSITE" id="PS51405">
    <property type="entry name" value="HEME_HALOPEROXIDASE"/>
    <property type="match status" value="1"/>
</dbReference>
<keyword evidence="8" id="KW-0732">Signal</keyword>
<dbReference type="Proteomes" id="UP001152607">
    <property type="component" value="Unassembled WGS sequence"/>
</dbReference>
<evidence type="ECO:0000313" key="11">
    <source>
        <dbReference type="Proteomes" id="UP001152607"/>
    </source>
</evidence>
<evidence type="ECO:0000256" key="2">
    <source>
        <dbReference type="ARBA" id="ARBA00022559"/>
    </source>
</evidence>
<dbReference type="SUPFAM" id="SSF47571">
    <property type="entry name" value="Cloroperoxidase"/>
    <property type="match status" value="1"/>
</dbReference>
<feature type="signal peptide" evidence="8">
    <location>
        <begin position="1"/>
        <end position="21"/>
    </location>
</feature>
<evidence type="ECO:0000256" key="7">
    <source>
        <dbReference type="ARBA" id="ARBA00025795"/>
    </source>
</evidence>
<accession>A0A9W4XL27</accession>
<keyword evidence="4" id="KW-0479">Metal-binding</keyword>
<dbReference type="GO" id="GO:0004601">
    <property type="term" value="F:peroxidase activity"/>
    <property type="evidence" value="ECO:0007669"/>
    <property type="project" value="UniProtKB-KW"/>
</dbReference>
<evidence type="ECO:0000256" key="5">
    <source>
        <dbReference type="ARBA" id="ARBA00023002"/>
    </source>
</evidence>
<dbReference type="Gene3D" id="1.10.489.10">
    <property type="entry name" value="Chloroperoxidase-like"/>
    <property type="match status" value="1"/>
</dbReference>
<organism evidence="10 11">
    <name type="scientific">Periconia digitata</name>
    <dbReference type="NCBI Taxonomy" id="1303443"/>
    <lineage>
        <taxon>Eukaryota</taxon>
        <taxon>Fungi</taxon>
        <taxon>Dikarya</taxon>
        <taxon>Ascomycota</taxon>
        <taxon>Pezizomycotina</taxon>
        <taxon>Dothideomycetes</taxon>
        <taxon>Pleosporomycetidae</taxon>
        <taxon>Pleosporales</taxon>
        <taxon>Massarineae</taxon>
        <taxon>Periconiaceae</taxon>
        <taxon>Periconia</taxon>
    </lineage>
</organism>
<dbReference type="InterPro" id="IPR000028">
    <property type="entry name" value="Chloroperoxidase"/>
</dbReference>
<keyword evidence="11" id="KW-1185">Reference proteome</keyword>
<comment type="similarity">
    <text evidence="7">Belongs to the chloroperoxidase family.</text>
</comment>